<dbReference type="GO" id="GO:0016020">
    <property type="term" value="C:membrane"/>
    <property type="evidence" value="ECO:0007669"/>
    <property type="project" value="UniProtKB-SubCell"/>
</dbReference>
<sequence>MTSQALKDAYIIGSQNFQNWSPGYDTSGYLKVLPHPDQKVVYKDPFKDWQEGRAGNYYSSWGPQKELNITLRLEDLAQVKIDGFGTVKSGDGIIPWLNNEKTPYDRFRGYNGTIPGPMIITEPGDTINIRLENYLEDSALGKPVTTNLHTHGLHVSPVGYGDNVLIPVNPGESWPVSIKIPDNHFIGLDWYHPHLHGNTNEKVASGLGGNLLIAPPHDLPDLAKWDPTERPMYFMALQTYGIQQVDRVGSANDPLNQDPTKVVPAGTPLEVLGNENGENIYERSDASFMGYNAKPAEGNYDPKQPTGGAPPLFPYGGGPLGEPVENIIHTVNGQYNPSLDIQTGAWNLFTFANMDSNAFHVIQLVRDDGQNLIPQPMILVAIDGDSSGVVADNRRELTELPILSSGQRLSIQTWFEQPGKYYFLSNATKEIMGDNAPSLTKDKGFQDGHLIWGSQVLATVEVAGNPTPRGAFPEIYDTLEEQAQEIDERVAAARNGEFDRPRTFTWSANAGGALDYLISQGNIPPVLKDTEVETFEGTYGINGEFFATTFADSQVPLAMPMVDSTEVWTIENISGLSDSYLKEKGLDLPLREWHPFHIHQNDFTVLEINGIPVSEIKNAYLDGVLSDTVLIPPTYDPNSPPTPENPYGTPAFNGETSEVKILMKFEDFPGTYVNHCHILFHEDAGMMAPVRVVLNTKDTWLGLAADGNSTGQVKLHRANDPLQSIDLMPYGDTFKGGVELAIGDVHFKQETGNQNVTDNVTDVITVQSSLVGGETKFTVKVFDGKKLIEQQEKGIQKFNGDDSELLLGKLTPFQNGAIGANTKTSIATGDIDGDGHADIIVGAAGDGNPVIEIYSGLDYHLMNRINPFSSETKFGGTINLAVGDVDGNNFDDIIVSQGKGGRGLVEIYSGLAINKMGSLDGQQTAAATKLLTETFQPYGDYNGDIKVTSGYVLQRPDAPNGENVQTYHANITTMAVGGVPHGHEAIKIFTLVGGEGHGEESGGMQAAQGHQSAEGGETQAAEGEEMGVPAVLRMDTEFTPDGNIQEISGTFADIAGLSKGEPMIFALGASGQPELIRLQEKNIAQSLNSSSNFRLETTGDDVIYGDTGFNNLKGDRGNDSIYGLSSDDEINGNQGQDMLSGGRGKDTVRGGRDNDQVFGNQEDDVCYGDVGDDTVRGGKDNDLVFGNEGQDVLYGDQGDDTVRGGKGNDQVFGNEGQDVLYGDRGDDLVRGGKGNDWVYGNDGQDILYGDLGNDSVYGGKQNDTLIGGSGDDLLSGDIGNDLLIGEDGKDRFVLTYGIGTDTIQDFKKGEDLMVLSNGLTFQQLTITQSNGAALIQITSTKEVLASLTGIQASAIASTDFVLG</sequence>
<keyword evidence="9" id="KW-0843">Virulence</keyword>
<protein>
    <submittedName>
        <fullName evidence="15">Multicopper oxidase domain-containing protein</fullName>
    </submittedName>
</protein>
<dbReference type="RefSeq" id="WP_190474849.1">
    <property type="nucleotide sequence ID" value="NZ_JACJPW010000156.1"/>
</dbReference>
<evidence type="ECO:0000256" key="9">
    <source>
        <dbReference type="ARBA" id="ARBA00023026"/>
    </source>
</evidence>
<feature type="domain" description="Plastocyanin-like" evidence="13">
    <location>
        <begin position="657"/>
        <end position="692"/>
    </location>
</feature>
<evidence type="ECO:0000256" key="4">
    <source>
        <dbReference type="ARBA" id="ARBA00022656"/>
    </source>
</evidence>
<dbReference type="SMART" id="SM00191">
    <property type="entry name" value="Int_alpha"/>
    <property type="match status" value="2"/>
</dbReference>
<keyword evidence="11" id="KW-0325">Glycoprotein</keyword>
<dbReference type="GO" id="GO:0016491">
    <property type="term" value="F:oxidoreductase activity"/>
    <property type="evidence" value="ECO:0007669"/>
    <property type="project" value="UniProtKB-KW"/>
</dbReference>
<dbReference type="Pfam" id="PF01839">
    <property type="entry name" value="FG-GAP"/>
    <property type="match status" value="1"/>
</dbReference>
<evidence type="ECO:0000256" key="1">
    <source>
        <dbReference type="ARBA" id="ARBA00004370"/>
    </source>
</evidence>
<evidence type="ECO:0000259" key="14">
    <source>
        <dbReference type="Pfam" id="PF07732"/>
    </source>
</evidence>
<keyword evidence="16" id="KW-1185">Reference proteome</keyword>
<feature type="region of interest" description="Disordered" evidence="12">
    <location>
        <begin position="1115"/>
        <end position="1162"/>
    </location>
</feature>
<dbReference type="CDD" id="cd13853">
    <property type="entry name" value="CuRO_1_Tth-MCO_like"/>
    <property type="match status" value="1"/>
</dbReference>
<dbReference type="PRINTS" id="PR00313">
    <property type="entry name" value="CABNDNGRPT"/>
</dbReference>
<dbReference type="GO" id="GO:0090729">
    <property type="term" value="F:toxin activity"/>
    <property type="evidence" value="ECO:0007669"/>
    <property type="project" value="UniProtKB-KW"/>
</dbReference>
<keyword evidence="10" id="KW-0472">Membrane</keyword>
<keyword evidence="4" id="KW-0800">Toxin</keyword>
<dbReference type="PANTHER" id="PTHR38340:SF1">
    <property type="entry name" value="S-LAYER PROTEIN"/>
    <property type="match status" value="1"/>
</dbReference>
<dbReference type="InterPro" id="IPR050557">
    <property type="entry name" value="RTX_toxin/Mannuronan_C5-epim"/>
</dbReference>
<dbReference type="Gene3D" id="2.60.40.420">
    <property type="entry name" value="Cupredoxins - blue copper proteins"/>
    <property type="match status" value="3"/>
</dbReference>
<dbReference type="InterPro" id="IPR001343">
    <property type="entry name" value="Hemolysn_Ca-bd"/>
</dbReference>
<dbReference type="SUPFAM" id="SSF51120">
    <property type="entry name" value="beta-Roll"/>
    <property type="match status" value="3"/>
</dbReference>
<evidence type="ECO:0000256" key="12">
    <source>
        <dbReference type="SAM" id="MobiDB-lite"/>
    </source>
</evidence>
<evidence type="ECO:0000256" key="11">
    <source>
        <dbReference type="ARBA" id="ARBA00023180"/>
    </source>
</evidence>
<name>A0A926VLP1_9CYAN</name>
<dbReference type="InterPro" id="IPR013519">
    <property type="entry name" value="Int_alpha_beta-p"/>
</dbReference>
<dbReference type="Gene3D" id="2.150.10.10">
    <property type="entry name" value="Serralysin-like metalloprotease, C-terminal"/>
    <property type="match status" value="3"/>
</dbReference>
<dbReference type="InterPro" id="IPR013517">
    <property type="entry name" value="FG-GAP"/>
</dbReference>
<evidence type="ECO:0000256" key="8">
    <source>
        <dbReference type="ARBA" id="ARBA00023002"/>
    </source>
</evidence>
<evidence type="ECO:0000313" key="15">
    <source>
        <dbReference type="EMBL" id="MBD2185983.1"/>
    </source>
</evidence>
<dbReference type="GO" id="GO:0005509">
    <property type="term" value="F:calcium ion binding"/>
    <property type="evidence" value="ECO:0007669"/>
    <property type="project" value="InterPro"/>
</dbReference>
<reference evidence="15" key="2">
    <citation type="submission" date="2020-08" db="EMBL/GenBank/DDBJ databases">
        <authorList>
            <person name="Chen M."/>
            <person name="Teng W."/>
            <person name="Zhao L."/>
            <person name="Hu C."/>
            <person name="Zhou Y."/>
            <person name="Han B."/>
            <person name="Song L."/>
            <person name="Shu W."/>
        </authorList>
    </citation>
    <scope>NUCLEOTIDE SEQUENCE</scope>
    <source>
        <strain evidence="15">FACHB-1375</strain>
    </source>
</reference>
<dbReference type="GO" id="GO:0005507">
    <property type="term" value="F:copper ion binding"/>
    <property type="evidence" value="ECO:0007669"/>
    <property type="project" value="InterPro"/>
</dbReference>
<gene>
    <name evidence="15" type="ORF">H6G03_33820</name>
</gene>
<dbReference type="InterPro" id="IPR008972">
    <property type="entry name" value="Cupredoxin"/>
</dbReference>
<evidence type="ECO:0000256" key="7">
    <source>
        <dbReference type="ARBA" id="ARBA00022737"/>
    </source>
</evidence>
<reference evidence="15" key="1">
    <citation type="journal article" date="2015" name="ISME J.">
        <title>Draft Genome Sequence of Streptomyces incarnatus NRRL8089, which Produces the Nucleoside Antibiotic Sinefungin.</title>
        <authorList>
            <person name="Oshima K."/>
            <person name="Hattori M."/>
            <person name="Shimizu H."/>
            <person name="Fukuda K."/>
            <person name="Nemoto M."/>
            <person name="Inagaki K."/>
            <person name="Tamura T."/>
        </authorList>
    </citation>
    <scope>NUCLEOTIDE SEQUENCE</scope>
    <source>
        <strain evidence="15">FACHB-1375</strain>
    </source>
</reference>
<keyword evidence="5" id="KW-0479">Metal-binding</keyword>
<evidence type="ECO:0000259" key="13">
    <source>
        <dbReference type="Pfam" id="PF07731"/>
    </source>
</evidence>
<keyword evidence="8" id="KW-0560">Oxidoreductase</keyword>
<dbReference type="InterPro" id="IPR011706">
    <property type="entry name" value="Cu-oxidase_C"/>
</dbReference>
<evidence type="ECO:0000256" key="10">
    <source>
        <dbReference type="ARBA" id="ARBA00023136"/>
    </source>
</evidence>
<dbReference type="SUPFAM" id="SSF49503">
    <property type="entry name" value="Cupredoxins"/>
    <property type="match status" value="2"/>
</dbReference>
<dbReference type="Proteomes" id="UP000641646">
    <property type="component" value="Unassembled WGS sequence"/>
</dbReference>
<keyword evidence="3" id="KW-0964">Secreted</keyword>
<feature type="domain" description="Plastocyanin-like" evidence="14">
    <location>
        <begin position="105"/>
        <end position="216"/>
    </location>
</feature>
<dbReference type="InterPro" id="IPR011707">
    <property type="entry name" value="Cu-oxidase-like_N"/>
</dbReference>
<keyword evidence="7" id="KW-0677">Repeat</keyword>
<evidence type="ECO:0000313" key="16">
    <source>
        <dbReference type="Proteomes" id="UP000641646"/>
    </source>
</evidence>
<dbReference type="InterPro" id="IPR028994">
    <property type="entry name" value="Integrin_alpha_N"/>
</dbReference>
<feature type="region of interest" description="Disordered" evidence="12">
    <location>
        <begin position="996"/>
        <end position="1017"/>
    </location>
</feature>
<dbReference type="Pfam" id="PF07732">
    <property type="entry name" value="Cu-oxidase_3"/>
    <property type="match status" value="1"/>
</dbReference>
<dbReference type="SUPFAM" id="SSF69318">
    <property type="entry name" value="Integrin alpha N-terminal domain"/>
    <property type="match status" value="1"/>
</dbReference>
<comment type="subcellular location">
    <subcellularLocation>
        <location evidence="1">Membrane</location>
    </subcellularLocation>
    <subcellularLocation>
        <location evidence="2">Secreted</location>
    </subcellularLocation>
</comment>
<evidence type="ECO:0000256" key="2">
    <source>
        <dbReference type="ARBA" id="ARBA00004613"/>
    </source>
</evidence>
<dbReference type="InterPro" id="IPR011049">
    <property type="entry name" value="Serralysin-like_metalloprot_C"/>
</dbReference>
<evidence type="ECO:0000256" key="5">
    <source>
        <dbReference type="ARBA" id="ARBA00022723"/>
    </source>
</evidence>
<dbReference type="GO" id="GO:0005576">
    <property type="term" value="C:extracellular region"/>
    <property type="evidence" value="ECO:0007669"/>
    <property type="project" value="UniProtKB-SubCell"/>
</dbReference>
<dbReference type="InterPro" id="IPR002355">
    <property type="entry name" value="Cu_oxidase_Cu_BS"/>
</dbReference>
<feature type="compositionally biased region" description="Basic and acidic residues" evidence="12">
    <location>
        <begin position="1143"/>
        <end position="1155"/>
    </location>
</feature>
<comment type="caution">
    <text evidence="15">The sequence shown here is derived from an EMBL/GenBank/DDBJ whole genome shotgun (WGS) entry which is preliminary data.</text>
</comment>
<proteinExistence type="predicted"/>
<evidence type="ECO:0000256" key="3">
    <source>
        <dbReference type="ARBA" id="ARBA00022525"/>
    </source>
</evidence>
<dbReference type="PANTHER" id="PTHR38340">
    <property type="entry name" value="S-LAYER PROTEIN"/>
    <property type="match status" value="1"/>
</dbReference>
<dbReference type="PRINTS" id="PR01488">
    <property type="entry name" value="RTXTOXINA"/>
</dbReference>
<evidence type="ECO:0000256" key="6">
    <source>
        <dbReference type="ARBA" id="ARBA00022729"/>
    </source>
</evidence>
<dbReference type="PROSITE" id="PS00080">
    <property type="entry name" value="MULTICOPPER_OXIDASE2"/>
    <property type="match status" value="1"/>
</dbReference>
<dbReference type="InterPro" id="IPR003995">
    <property type="entry name" value="RTX_toxin_determinant-A"/>
</dbReference>
<dbReference type="Pfam" id="PF07731">
    <property type="entry name" value="Cu-oxidase_2"/>
    <property type="match status" value="1"/>
</dbReference>
<dbReference type="Gene3D" id="2.130.10.130">
    <property type="entry name" value="Integrin alpha, N-terminal"/>
    <property type="match status" value="1"/>
</dbReference>
<accession>A0A926VLP1</accession>
<dbReference type="EMBL" id="JACJPW010000156">
    <property type="protein sequence ID" value="MBD2185983.1"/>
    <property type="molecule type" value="Genomic_DNA"/>
</dbReference>
<dbReference type="Pfam" id="PF00353">
    <property type="entry name" value="HemolysinCabind"/>
    <property type="match status" value="4"/>
</dbReference>
<keyword evidence="6" id="KW-0732">Signal</keyword>
<organism evidence="15 16">
    <name type="scientific">Aerosakkonema funiforme FACHB-1375</name>
    <dbReference type="NCBI Taxonomy" id="2949571"/>
    <lineage>
        <taxon>Bacteria</taxon>
        <taxon>Bacillati</taxon>
        <taxon>Cyanobacteriota</taxon>
        <taxon>Cyanophyceae</taxon>
        <taxon>Oscillatoriophycideae</taxon>
        <taxon>Aerosakkonematales</taxon>
        <taxon>Aerosakkonemataceae</taxon>
        <taxon>Aerosakkonema</taxon>
    </lineage>
</organism>